<accession>A0ABY4VNT0</accession>
<sequence length="346" mass="32754">MAKQTIGLGTAPAGTDGDTVRSAFTKANANFDELYTRAQGKLTKSIAGGAGTVALTAAEALNGFIDLTGAITGNKVVTVPASPSMSWAVRNATTGNFTVTFRTATGTGVAVPQGMTLLLASDGTNVISSVGQLLDVRVFSSSATYTPTAGTRFVVLEMVGGGGGGAGSPPTNRSQYGAAGGGGGGGYMRLLLRQNFAGKAIVVGAGGAGQTNGNGFQGGDTTFGGTLIAAGGSGGATGPVTTGAALVGGGPGGGFNYPDLASTYNGTALAAAYGNTGGVSFAIASQGLAVSGQGGASVLGNGSSIYDGNPATVGGGGGGGVAGPNAGSGASGKPGGPGLAIIYEYA</sequence>
<evidence type="ECO:0000259" key="1">
    <source>
        <dbReference type="Pfam" id="PF21722"/>
    </source>
</evidence>
<dbReference type="InterPro" id="IPR049304">
    <property type="entry name" value="Gly_rich_dom"/>
</dbReference>
<proteinExistence type="predicted"/>
<gene>
    <name evidence="2" type="ORF">NDR89_19905</name>
</gene>
<dbReference type="EMBL" id="CP098736">
    <property type="protein sequence ID" value="USE78902.1"/>
    <property type="molecule type" value="Genomic_DNA"/>
</dbReference>
<dbReference type="Pfam" id="PF21722">
    <property type="entry name" value="Gly_rich_2"/>
    <property type="match status" value="1"/>
</dbReference>
<dbReference type="Proteomes" id="UP001056648">
    <property type="component" value="Chromosome 2"/>
</dbReference>
<organism evidence="2 3">
    <name type="scientific">Cupriavidus gilardii</name>
    <dbReference type="NCBI Taxonomy" id="82541"/>
    <lineage>
        <taxon>Bacteria</taxon>
        <taxon>Pseudomonadati</taxon>
        <taxon>Pseudomonadota</taxon>
        <taxon>Betaproteobacteria</taxon>
        <taxon>Burkholderiales</taxon>
        <taxon>Burkholderiaceae</taxon>
        <taxon>Cupriavidus</taxon>
    </lineage>
</organism>
<evidence type="ECO:0000313" key="3">
    <source>
        <dbReference type="Proteomes" id="UP001056648"/>
    </source>
</evidence>
<protein>
    <recommendedName>
        <fullName evidence="1">Glycine-rich domain-containing protein</fullName>
    </recommendedName>
</protein>
<reference evidence="2" key="1">
    <citation type="submission" date="2022-06" db="EMBL/GenBank/DDBJ databases">
        <title>Complete genome sequence and characterization of Cupriavidus gilardii QJ1 isolated from contaminating cells.</title>
        <authorList>
            <person name="Qi J."/>
        </authorList>
    </citation>
    <scope>NUCLEOTIDE SEQUENCE</scope>
    <source>
        <strain evidence="2">QJ1</strain>
    </source>
</reference>
<name>A0ABY4VNT0_9BURK</name>
<evidence type="ECO:0000313" key="2">
    <source>
        <dbReference type="EMBL" id="USE78902.1"/>
    </source>
</evidence>
<keyword evidence="3" id="KW-1185">Reference proteome</keyword>
<feature type="domain" description="Glycine-rich" evidence="1">
    <location>
        <begin position="142"/>
        <end position="343"/>
    </location>
</feature>
<dbReference type="RefSeq" id="WP_252252639.1">
    <property type="nucleotide sequence ID" value="NZ_CP098736.1"/>
</dbReference>